<keyword evidence="7" id="KW-0418">Kinase</keyword>
<keyword evidence="6" id="KW-0598">Phosphotransferase system</keyword>
<evidence type="ECO:0000256" key="5">
    <source>
        <dbReference type="ARBA" id="ARBA00022679"/>
    </source>
</evidence>
<name>A0A6N3GAL9_9CLOT</name>
<organism evidence="9">
    <name type="scientific">Clostridium tertium</name>
    <dbReference type="NCBI Taxonomy" id="1559"/>
    <lineage>
        <taxon>Bacteria</taxon>
        <taxon>Bacillati</taxon>
        <taxon>Bacillota</taxon>
        <taxon>Clostridia</taxon>
        <taxon>Eubacteriales</taxon>
        <taxon>Clostridiaceae</taxon>
        <taxon>Clostridium</taxon>
    </lineage>
</organism>
<keyword evidence="5 9" id="KW-0808">Transferase</keyword>
<protein>
    <submittedName>
        <fullName evidence="9">Fructose-specific phosphotransferase enzyme IIB component</fullName>
        <ecNumber evidence="9">2.7.1.69</ecNumber>
    </submittedName>
</protein>
<dbReference type="InterPro" id="IPR036667">
    <property type="entry name" value="PTS_IIB_sorbose-sp_sf"/>
</dbReference>
<dbReference type="AlphaFoldDB" id="A0A6N3GAL9"/>
<dbReference type="GO" id="GO:0016301">
    <property type="term" value="F:kinase activity"/>
    <property type="evidence" value="ECO:0007669"/>
    <property type="project" value="UniProtKB-KW"/>
</dbReference>
<dbReference type="GO" id="GO:0009401">
    <property type="term" value="P:phosphoenolpyruvate-dependent sugar phosphotransferase system"/>
    <property type="evidence" value="ECO:0007669"/>
    <property type="project" value="UniProtKB-KW"/>
</dbReference>
<evidence type="ECO:0000256" key="1">
    <source>
        <dbReference type="ARBA" id="ARBA00004496"/>
    </source>
</evidence>
<reference evidence="9" key="1">
    <citation type="submission" date="2019-11" db="EMBL/GenBank/DDBJ databases">
        <authorList>
            <person name="Feng L."/>
        </authorList>
    </citation>
    <scope>NUCLEOTIDE SEQUENCE</scope>
    <source>
        <strain evidence="9">CTertiumLFYP3</strain>
    </source>
</reference>
<dbReference type="GO" id="GO:0005737">
    <property type="term" value="C:cytoplasm"/>
    <property type="evidence" value="ECO:0007669"/>
    <property type="project" value="UniProtKB-SubCell"/>
</dbReference>
<dbReference type="GO" id="GO:0008982">
    <property type="term" value="F:protein-N(PI)-phosphohistidine-sugar phosphotransferase activity"/>
    <property type="evidence" value="ECO:0007669"/>
    <property type="project" value="InterPro"/>
</dbReference>
<dbReference type="EC" id="2.7.1.69" evidence="9"/>
<evidence type="ECO:0000259" key="8">
    <source>
        <dbReference type="PROSITE" id="PS51101"/>
    </source>
</evidence>
<proteinExistence type="predicted"/>
<evidence type="ECO:0000256" key="7">
    <source>
        <dbReference type="ARBA" id="ARBA00022777"/>
    </source>
</evidence>
<dbReference type="PROSITE" id="PS51101">
    <property type="entry name" value="PTS_EIIB_TYPE_4"/>
    <property type="match status" value="1"/>
</dbReference>
<feature type="domain" description="PTS EIIB type-4" evidence="8">
    <location>
        <begin position="1"/>
        <end position="158"/>
    </location>
</feature>
<evidence type="ECO:0000256" key="4">
    <source>
        <dbReference type="ARBA" id="ARBA00022597"/>
    </source>
</evidence>
<keyword evidence="4" id="KW-0762">Sugar transport</keyword>
<sequence length="158" mass="17842">MSNIVGLRVDERLIHGQVATAWTNRLGAERIMVIDNDIIKSSIDKMALKMACPSNCKLSILSIEKAILNLSSDKYADERIFIVCKKPIYFLNLLEGNIKFEHLILGNISGDKNSRRLRKSVSVNEEQIEILNKICDFGVKVTLQMTPGDTSEDYKELI</sequence>
<comment type="subcellular location">
    <subcellularLocation>
        <location evidence="1">Cytoplasm</location>
    </subcellularLocation>
</comment>
<keyword evidence="3" id="KW-0963">Cytoplasm</keyword>
<evidence type="ECO:0000256" key="6">
    <source>
        <dbReference type="ARBA" id="ARBA00022683"/>
    </source>
</evidence>
<keyword evidence="2" id="KW-0813">Transport</keyword>
<dbReference type="EMBL" id="CACRTO010000046">
    <property type="protein sequence ID" value="VYU60569.1"/>
    <property type="molecule type" value="Genomic_DNA"/>
</dbReference>
<evidence type="ECO:0000313" key="9">
    <source>
        <dbReference type="EMBL" id="VYU60569.1"/>
    </source>
</evidence>
<evidence type="ECO:0000256" key="2">
    <source>
        <dbReference type="ARBA" id="ARBA00022448"/>
    </source>
</evidence>
<gene>
    <name evidence="9" type="primary">levE_5</name>
    <name evidence="9" type="ORF">CTLFYP3_03070</name>
</gene>
<dbReference type="InterPro" id="IPR004720">
    <property type="entry name" value="PTS_IIB_sorbose-sp"/>
</dbReference>
<dbReference type="SUPFAM" id="SSF52728">
    <property type="entry name" value="PTS IIb component"/>
    <property type="match status" value="1"/>
</dbReference>
<dbReference type="RefSeq" id="WP_156627529.1">
    <property type="nucleotide sequence ID" value="NZ_CACRTO010000046.1"/>
</dbReference>
<dbReference type="Pfam" id="PF03830">
    <property type="entry name" value="PTSIIB_sorb"/>
    <property type="match status" value="1"/>
</dbReference>
<dbReference type="Gene3D" id="3.40.35.10">
    <property type="entry name" value="Phosphotransferase system, sorbose subfamily IIB component"/>
    <property type="match status" value="1"/>
</dbReference>
<evidence type="ECO:0000256" key="3">
    <source>
        <dbReference type="ARBA" id="ARBA00022490"/>
    </source>
</evidence>
<accession>A0A6N3GAL9</accession>